<feature type="region of interest" description="Disordered" evidence="1">
    <location>
        <begin position="1"/>
        <end position="219"/>
    </location>
</feature>
<feature type="compositionally biased region" description="Basic and acidic residues" evidence="1">
    <location>
        <begin position="128"/>
        <end position="188"/>
    </location>
</feature>
<organism evidence="2 3">
    <name type="scientific">Pleurodeles waltl</name>
    <name type="common">Iberian ribbed newt</name>
    <dbReference type="NCBI Taxonomy" id="8319"/>
    <lineage>
        <taxon>Eukaryota</taxon>
        <taxon>Metazoa</taxon>
        <taxon>Chordata</taxon>
        <taxon>Craniata</taxon>
        <taxon>Vertebrata</taxon>
        <taxon>Euteleostomi</taxon>
        <taxon>Amphibia</taxon>
        <taxon>Batrachia</taxon>
        <taxon>Caudata</taxon>
        <taxon>Salamandroidea</taxon>
        <taxon>Salamandridae</taxon>
        <taxon>Pleurodelinae</taxon>
        <taxon>Pleurodeles</taxon>
    </lineage>
</organism>
<proteinExistence type="predicted"/>
<accession>A0AAV7MHX9</accession>
<feature type="compositionally biased region" description="Polar residues" evidence="1">
    <location>
        <begin position="1"/>
        <end position="15"/>
    </location>
</feature>
<comment type="caution">
    <text evidence="2">The sequence shown here is derived from an EMBL/GenBank/DDBJ whole genome shotgun (WGS) entry which is preliminary data.</text>
</comment>
<evidence type="ECO:0000313" key="2">
    <source>
        <dbReference type="EMBL" id="KAJ1099815.1"/>
    </source>
</evidence>
<feature type="compositionally biased region" description="Acidic residues" evidence="1">
    <location>
        <begin position="189"/>
        <end position="199"/>
    </location>
</feature>
<reference evidence="2" key="1">
    <citation type="journal article" date="2022" name="bioRxiv">
        <title>Sequencing and chromosome-scale assembly of the giantPleurodeles waltlgenome.</title>
        <authorList>
            <person name="Brown T."/>
            <person name="Elewa A."/>
            <person name="Iarovenko S."/>
            <person name="Subramanian E."/>
            <person name="Araus A.J."/>
            <person name="Petzold A."/>
            <person name="Susuki M."/>
            <person name="Suzuki K.-i.T."/>
            <person name="Hayashi T."/>
            <person name="Toyoda A."/>
            <person name="Oliveira C."/>
            <person name="Osipova E."/>
            <person name="Leigh N.D."/>
            <person name="Simon A."/>
            <person name="Yun M.H."/>
        </authorList>
    </citation>
    <scope>NUCLEOTIDE SEQUENCE</scope>
    <source>
        <strain evidence="2">20211129_DDA</strain>
        <tissue evidence="2">Liver</tissue>
    </source>
</reference>
<protein>
    <submittedName>
        <fullName evidence="2">Uncharacterized protein</fullName>
    </submittedName>
</protein>
<feature type="compositionally biased region" description="Basic and acidic residues" evidence="1">
    <location>
        <begin position="34"/>
        <end position="46"/>
    </location>
</feature>
<sequence length="219" mass="24948">MPGTQISGSRALKQTTDTERERRSFPRHRRRKKETTNRRARCAEHQKKTRPCAKGLPEHTESPQLRPDPEKLALSSTPLEGRGSTRATSDSDCCRGNHRRLFEEVPWGNFDRERSVDIGTLPGSGSHESGRRRERKQLTEREDAKQTEDTEAGEKAEREENGVVKEDTERSDDGREQRGKWSTEKDATTEAEADSESPGEEPNPRRPRHIPGGTWLQKV</sequence>
<evidence type="ECO:0000313" key="3">
    <source>
        <dbReference type="Proteomes" id="UP001066276"/>
    </source>
</evidence>
<feature type="compositionally biased region" description="Basic and acidic residues" evidence="1">
    <location>
        <begin position="92"/>
        <end position="103"/>
    </location>
</feature>
<name>A0AAV7MHX9_PLEWA</name>
<keyword evidence="3" id="KW-1185">Reference proteome</keyword>
<dbReference type="Proteomes" id="UP001066276">
    <property type="component" value="Chromosome 10"/>
</dbReference>
<dbReference type="AlphaFoldDB" id="A0AAV7MHX9"/>
<gene>
    <name evidence="2" type="ORF">NDU88_004910</name>
</gene>
<feature type="compositionally biased region" description="Basic and acidic residues" evidence="1">
    <location>
        <begin position="56"/>
        <end position="71"/>
    </location>
</feature>
<evidence type="ECO:0000256" key="1">
    <source>
        <dbReference type="SAM" id="MobiDB-lite"/>
    </source>
</evidence>
<dbReference type="EMBL" id="JANPWB010000014">
    <property type="protein sequence ID" value="KAJ1099815.1"/>
    <property type="molecule type" value="Genomic_DNA"/>
</dbReference>